<dbReference type="Proteomes" id="UP000405357">
    <property type="component" value="Unassembled WGS sequence"/>
</dbReference>
<dbReference type="EMBL" id="CABPSG010000012">
    <property type="protein sequence ID" value="VVE30856.1"/>
    <property type="molecule type" value="Genomic_DNA"/>
</dbReference>
<evidence type="ECO:0000313" key="2">
    <source>
        <dbReference type="Proteomes" id="UP000405357"/>
    </source>
</evidence>
<sequence length="71" mass="6642">MAAPVPDLASAGVAGAGVWGGSGALFMAARATARAAAGSPGAAVAAASSAVVSCLSLSAVVDFEEFVEAFV</sequence>
<name>A0ABY6WDC4_9BURK</name>
<gene>
    <name evidence="1" type="ORF">PSO31014_03626</name>
</gene>
<organism evidence="1 2">
    <name type="scientific">Pandoraea soli</name>
    <dbReference type="NCBI Taxonomy" id="2508293"/>
    <lineage>
        <taxon>Bacteria</taxon>
        <taxon>Pseudomonadati</taxon>
        <taxon>Pseudomonadota</taxon>
        <taxon>Betaproteobacteria</taxon>
        <taxon>Burkholderiales</taxon>
        <taxon>Burkholderiaceae</taxon>
        <taxon>Pandoraea</taxon>
    </lineage>
</organism>
<protein>
    <recommendedName>
        <fullName evidence="3">Secreted protein</fullName>
    </recommendedName>
</protein>
<reference evidence="1 2" key="1">
    <citation type="submission" date="2019-08" db="EMBL/GenBank/DDBJ databases">
        <authorList>
            <person name="Peeters C."/>
        </authorList>
    </citation>
    <scope>NUCLEOTIDE SEQUENCE [LARGE SCALE GENOMIC DNA]</scope>
    <source>
        <strain evidence="1 2">LMG 31014</strain>
    </source>
</reference>
<evidence type="ECO:0000313" key="1">
    <source>
        <dbReference type="EMBL" id="VVE30856.1"/>
    </source>
</evidence>
<accession>A0ABY6WDC4</accession>
<comment type="caution">
    <text evidence="1">The sequence shown here is derived from an EMBL/GenBank/DDBJ whole genome shotgun (WGS) entry which is preliminary data.</text>
</comment>
<proteinExistence type="predicted"/>
<keyword evidence="2" id="KW-1185">Reference proteome</keyword>
<evidence type="ECO:0008006" key="3">
    <source>
        <dbReference type="Google" id="ProtNLM"/>
    </source>
</evidence>